<dbReference type="Proteomes" id="UP000012101">
    <property type="component" value="Unassembled WGS sequence"/>
</dbReference>
<dbReference type="EMBL" id="AFJM02000054">
    <property type="protein sequence ID" value="EMM71377.1"/>
    <property type="molecule type" value="Genomic_DNA"/>
</dbReference>
<organism evidence="2 3">
    <name type="scientific">Leptospira weilii str. 2006001855</name>
    <dbReference type="NCBI Taxonomy" id="996804"/>
    <lineage>
        <taxon>Bacteria</taxon>
        <taxon>Pseudomonadati</taxon>
        <taxon>Spirochaetota</taxon>
        <taxon>Spirochaetia</taxon>
        <taxon>Leptospirales</taxon>
        <taxon>Leptospiraceae</taxon>
        <taxon>Leptospira</taxon>
    </lineage>
</organism>
<evidence type="ECO:0000313" key="2">
    <source>
        <dbReference type="EMBL" id="EMM71377.1"/>
    </source>
</evidence>
<keyword evidence="1" id="KW-1133">Transmembrane helix</keyword>
<protein>
    <submittedName>
        <fullName evidence="2">Uncharacterized protein</fullName>
    </submittedName>
</protein>
<evidence type="ECO:0000313" key="3">
    <source>
        <dbReference type="Proteomes" id="UP000012101"/>
    </source>
</evidence>
<feature type="transmembrane region" description="Helical" evidence="1">
    <location>
        <begin position="16"/>
        <end position="39"/>
    </location>
</feature>
<accession>M6FJQ2</accession>
<keyword evidence="1" id="KW-0472">Membrane</keyword>
<keyword evidence="1" id="KW-0812">Transmembrane</keyword>
<proteinExistence type="predicted"/>
<reference evidence="2 3" key="1">
    <citation type="submission" date="2013-01" db="EMBL/GenBank/DDBJ databases">
        <authorList>
            <person name="Harkins D.M."/>
            <person name="Durkin A.S."/>
            <person name="Brinkac L.M."/>
            <person name="Haft D.H."/>
            <person name="Selengut J.D."/>
            <person name="Sanka R."/>
            <person name="DePew J."/>
            <person name="Purushe J."/>
            <person name="Hospenthal D.R."/>
            <person name="Murray C.K."/>
            <person name="Pimentel G."/>
            <person name="Wasfy M."/>
            <person name="Vinetz J.M."/>
            <person name="Sutton G.G."/>
            <person name="Nierman W.C."/>
            <person name="Fouts D.E."/>
        </authorList>
    </citation>
    <scope>NUCLEOTIDE SEQUENCE [LARGE SCALE GENOMIC DNA]</scope>
    <source>
        <strain evidence="2 3">2006001855</strain>
    </source>
</reference>
<comment type="caution">
    <text evidence="2">The sequence shown here is derived from an EMBL/GenBank/DDBJ whole genome shotgun (WGS) entry which is preliminary data.</text>
</comment>
<dbReference type="AlphaFoldDB" id="M6FJQ2"/>
<sequence length="43" mass="4922">MEKEILDLNSSELKCFSLLLVVKALSIFFFLLSFGPFFLNGYS</sequence>
<evidence type="ECO:0000256" key="1">
    <source>
        <dbReference type="SAM" id="Phobius"/>
    </source>
</evidence>
<name>M6FJQ2_9LEPT</name>
<gene>
    <name evidence="2" type="ORF">LEP1GSC038_4111</name>
</gene>